<proteinExistence type="predicted"/>
<organism evidence="2 3">
    <name type="scientific">Muraenolepis orangiensis</name>
    <name type="common">Patagonian moray cod</name>
    <dbReference type="NCBI Taxonomy" id="630683"/>
    <lineage>
        <taxon>Eukaryota</taxon>
        <taxon>Metazoa</taxon>
        <taxon>Chordata</taxon>
        <taxon>Craniata</taxon>
        <taxon>Vertebrata</taxon>
        <taxon>Euteleostomi</taxon>
        <taxon>Actinopterygii</taxon>
        <taxon>Neopterygii</taxon>
        <taxon>Teleostei</taxon>
        <taxon>Neoteleostei</taxon>
        <taxon>Acanthomorphata</taxon>
        <taxon>Zeiogadaria</taxon>
        <taxon>Gadariae</taxon>
        <taxon>Gadiformes</taxon>
        <taxon>Muraenolepidoidei</taxon>
        <taxon>Muraenolepididae</taxon>
        <taxon>Muraenolepis</taxon>
    </lineage>
</organism>
<reference evidence="2" key="1">
    <citation type="submission" date="2022-07" db="EMBL/GenBank/DDBJ databases">
        <title>Chromosome-level genome of Muraenolepis orangiensis.</title>
        <authorList>
            <person name="Kim J."/>
        </authorList>
    </citation>
    <scope>NUCLEOTIDE SEQUENCE</scope>
    <source>
        <strain evidence="2">KU_S4_2022</strain>
        <tissue evidence="2">Muscle</tissue>
    </source>
</reference>
<dbReference type="EMBL" id="JANIIK010000110">
    <property type="protein sequence ID" value="KAJ3596870.1"/>
    <property type="molecule type" value="Genomic_DNA"/>
</dbReference>
<dbReference type="AlphaFoldDB" id="A0A9Q0E121"/>
<keyword evidence="3" id="KW-1185">Reference proteome</keyword>
<feature type="region of interest" description="Disordered" evidence="1">
    <location>
        <begin position="56"/>
        <end position="95"/>
    </location>
</feature>
<feature type="compositionally biased region" description="Basic and acidic residues" evidence="1">
    <location>
        <begin position="77"/>
        <end position="86"/>
    </location>
</feature>
<comment type="caution">
    <text evidence="2">The sequence shown here is derived from an EMBL/GenBank/DDBJ whole genome shotgun (WGS) entry which is preliminary data.</text>
</comment>
<accession>A0A9Q0E121</accession>
<gene>
    <name evidence="2" type="ORF">NHX12_003270</name>
</gene>
<dbReference type="Proteomes" id="UP001148018">
    <property type="component" value="Unassembled WGS sequence"/>
</dbReference>
<evidence type="ECO:0000313" key="2">
    <source>
        <dbReference type="EMBL" id="KAJ3596870.1"/>
    </source>
</evidence>
<protein>
    <submittedName>
        <fullName evidence="2">Uncharacterized protein</fullName>
    </submittedName>
</protein>
<evidence type="ECO:0000313" key="3">
    <source>
        <dbReference type="Proteomes" id="UP001148018"/>
    </source>
</evidence>
<name>A0A9Q0E121_9TELE</name>
<evidence type="ECO:0000256" key="1">
    <source>
        <dbReference type="SAM" id="MobiDB-lite"/>
    </source>
</evidence>
<sequence length="124" mass="13595">MQLIEVNLRQCLLVGTVIEEDDGGGGHRLLQEQPLSLAATGSPFIPLGHAGNMEHEGVHYFSHAPPSPSKPKRTTRKPHEERREISRAAVHGTRLESPRLVPAVEAASDIGGQMTELEARKRDH</sequence>